<accession>A0A7C8M727</accession>
<keyword evidence="2" id="KW-0472">Membrane</keyword>
<feature type="compositionally biased region" description="Pro residues" evidence="1">
    <location>
        <begin position="14"/>
        <end position="25"/>
    </location>
</feature>
<dbReference type="EMBL" id="JAADJZ010000017">
    <property type="protein sequence ID" value="KAF2869235.1"/>
    <property type="molecule type" value="Genomic_DNA"/>
</dbReference>
<evidence type="ECO:0000256" key="1">
    <source>
        <dbReference type="SAM" id="MobiDB-lite"/>
    </source>
</evidence>
<comment type="caution">
    <text evidence="3">The sequence shown here is derived from an EMBL/GenBank/DDBJ whole genome shotgun (WGS) entry which is preliminary data.</text>
</comment>
<keyword evidence="2" id="KW-1133">Transmembrane helix</keyword>
<feature type="region of interest" description="Disordered" evidence="1">
    <location>
        <begin position="1"/>
        <end position="27"/>
    </location>
</feature>
<feature type="transmembrane region" description="Helical" evidence="2">
    <location>
        <begin position="160"/>
        <end position="182"/>
    </location>
</feature>
<feature type="transmembrane region" description="Helical" evidence="2">
    <location>
        <begin position="129"/>
        <end position="148"/>
    </location>
</feature>
<feature type="transmembrane region" description="Helical" evidence="2">
    <location>
        <begin position="224"/>
        <end position="244"/>
    </location>
</feature>
<protein>
    <submittedName>
        <fullName evidence="3">Uncharacterized protein</fullName>
    </submittedName>
</protein>
<dbReference type="Proteomes" id="UP000481861">
    <property type="component" value="Unassembled WGS sequence"/>
</dbReference>
<dbReference type="AlphaFoldDB" id="A0A7C8M727"/>
<sequence>MDTPSSIALQNEPPSAPAAEPPPAAAPAAEPPEWRAYVHLYLPLLTSVLVYLLIRPPPPGLESGERIASAPPLLVSFPAALVTHMAASLVYPRERPPDAAPQRFSRKSDTYRAAILLTYGRLFGTPFRLAFYLVDLVSSYVLSAVMGERPAGTRQRRSEFFVHLLLVAAGRVATMFVSPAWPTVWNVVLGVDRTLWRAAYIALVDDVVGVLTRPQVKSWKGRGVVVLVQAFTIMVCSTLLLLHLGDQPAVQGPGREARWSALLSDEEMRVARTGQF</sequence>
<organism evidence="3 4">
    <name type="scientific">Massariosphaeria phaeospora</name>
    <dbReference type="NCBI Taxonomy" id="100035"/>
    <lineage>
        <taxon>Eukaryota</taxon>
        <taxon>Fungi</taxon>
        <taxon>Dikarya</taxon>
        <taxon>Ascomycota</taxon>
        <taxon>Pezizomycotina</taxon>
        <taxon>Dothideomycetes</taxon>
        <taxon>Pleosporomycetidae</taxon>
        <taxon>Pleosporales</taxon>
        <taxon>Pleosporales incertae sedis</taxon>
        <taxon>Massariosphaeria</taxon>
    </lineage>
</organism>
<evidence type="ECO:0000256" key="2">
    <source>
        <dbReference type="SAM" id="Phobius"/>
    </source>
</evidence>
<dbReference type="OrthoDB" id="3756114at2759"/>
<name>A0A7C8M727_9PLEO</name>
<evidence type="ECO:0000313" key="3">
    <source>
        <dbReference type="EMBL" id="KAF2869235.1"/>
    </source>
</evidence>
<gene>
    <name evidence="3" type="ORF">BDV95DRAFT_609462</name>
</gene>
<reference evidence="3 4" key="1">
    <citation type="submission" date="2020-01" db="EMBL/GenBank/DDBJ databases">
        <authorList>
            <consortium name="DOE Joint Genome Institute"/>
            <person name="Haridas S."/>
            <person name="Albert R."/>
            <person name="Binder M."/>
            <person name="Bloem J."/>
            <person name="Labutti K."/>
            <person name="Salamov A."/>
            <person name="Andreopoulos B."/>
            <person name="Baker S.E."/>
            <person name="Barry K."/>
            <person name="Bills G."/>
            <person name="Bluhm B.H."/>
            <person name="Cannon C."/>
            <person name="Castanera R."/>
            <person name="Culley D.E."/>
            <person name="Daum C."/>
            <person name="Ezra D."/>
            <person name="Gonzalez J.B."/>
            <person name="Henrissat B."/>
            <person name="Kuo A."/>
            <person name="Liang C."/>
            <person name="Lipzen A."/>
            <person name="Lutzoni F."/>
            <person name="Magnuson J."/>
            <person name="Mondo S."/>
            <person name="Nolan M."/>
            <person name="Ohm R."/>
            <person name="Pangilinan J."/>
            <person name="Park H.-J.H."/>
            <person name="Ramirez L."/>
            <person name="Alfaro M."/>
            <person name="Sun H."/>
            <person name="Tritt A."/>
            <person name="Yoshinaga Y."/>
            <person name="Zwiers L.-H.L."/>
            <person name="Turgeon B.G."/>
            <person name="Goodwin S.B."/>
            <person name="Spatafora J.W."/>
            <person name="Crous P.W."/>
            <person name="Grigoriev I.V."/>
        </authorList>
    </citation>
    <scope>NUCLEOTIDE SEQUENCE [LARGE SCALE GENOMIC DNA]</scope>
    <source>
        <strain evidence="3 4">CBS 611.86</strain>
    </source>
</reference>
<evidence type="ECO:0000313" key="4">
    <source>
        <dbReference type="Proteomes" id="UP000481861"/>
    </source>
</evidence>
<keyword evidence="4" id="KW-1185">Reference proteome</keyword>
<keyword evidence="2" id="KW-0812">Transmembrane</keyword>
<proteinExistence type="predicted"/>